<dbReference type="GO" id="GO:0008270">
    <property type="term" value="F:zinc ion binding"/>
    <property type="evidence" value="ECO:0007669"/>
    <property type="project" value="UniProtKB-KW"/>
</dbReference>
<sequence length="366" mass="40344">MTLVSSPLSTSDQMSEPPAASPTPTENCTENCAPSTPLEPPMSQSCSSCKQLHDDVIKTVKHINNKLDQIMLRVETLFAERQFTPSPLNSEAAPSPAPLQNHLTAILNGATNNGGSRKRKPQKEALHKVEHNKLDALHNMLVKVEANCTPNGMETPIKAELQEPKTPTSTIPSALRPSTDNNRTQNPTTPQMNDNSLNFANILYGGARPDGIPELSQQQHILNLLMQQSLANGVNGQDDGQDGKGQEQEVHDASVSRCSNCNTTKTTAWRRDFEGKLVCNACGLYYRLHRTHRPVHMRKDFIQQRFRRRDRNEDSTSPSAMINQLLSLSQAAQVPVSMNPFNIFDQLSQQLAANGHQMDLNGSGNV</sequence>
<keyword evidence="6" id="KW-0804">Transcription</keyword>
<feature type="domain" description="GATA-type" evidence="10">
    <location>
        <begin position="257"/>
        <end position="305"/>
    </location>
</feature>
<evidence type="ECO:0000256" key="9">
    <source>
        <dbReference type="SAM" id="MobiDB-lite"/>
    </source>
</evidence>
<evidence type="ECO:0000259" key="10">
    <source>
        <dbReference type="PROSITE" id="PS50114"/>
    </source>
</evidence>
<dbReference type="PANTHER" id="PTHR10071:SF281">
    <property type="entry name" value="BOX A-BINDING FACTOR-RELATED"/>
    <property type="match status" value="1"/>
</dbReference>
<keyword evidence="11" id="KW-1185">Reference proteome</keyword>
<dbReference type="AlphaFoldDB" id="A0AAF3FHG8"/>
<dbReference type="SUPFAM" id="SSF57716">
    <property type="entry name" value="Glucocorticoid receptor-like (DNA-binding domain)"/>
    <property type="match status" value="1"/>
</dbReference>
<feature type="compositionally biased region" description="Polar residues" evidence="9">
    <location>
        <begin position="22"/>
        <end position="34"/>
    </location>
</feature>
<evidence type="ECO:0000256" key="3">
    <source>
        <dbReference type="ARBA" id="ARBA00022771"/>
    </source>
</evidence>
<organism evidence="11 12">
    <name type="scientific">Mesorhabditis belari</name>
    <dbReference type="NCBI Taxonomy" id="2138241"/>
    <lineage>
        <taxon>Eukaryota</taxon>
        <taxon>Metazoa</taxon>
        <taxon>Ecdysozoa</taxon>
        <taxon>Nematoda</taxon>
        <taxon>Chromadorea</taxon>
        <taxon>Rhabditida</taxon>
        <taxon>Rhabditina</taxon>
        <taxon>Rhabditomorpha</taxon>
        <taxon>Rhabditoidea</taxon>
        <taxon>Rhabditidae</taxon>
        <taxon>Mesorhabditinae</taxon>
        <taxon>Mesorhabditis</taxon>
    </lineage>
</organism>
<reference evidence="12" key="1">
    <citation type="submission" date="2024-02" db="UniProtKB">
        <authorList>
            <consortium name="WormBaseParasite"/>
        </authorList>
    </citation>
    <scope>IDENTIFICATION</scope>
</reference>
<keyword evidence="2" id="KW-0479">Metal-binding</keyword>
<dbReference type="GO" id="GO:0045944">
    <property type="term" value="P:positive regulation of transcription by RNA polymerase II"/>
    <property type="evidence" value="ECO:0007669"/>
    <property type="project" value="TreeGrafter"/>
</dbReference>
<dbReference type="GO" id="GO:0045165">
    <property type="term" value="P:cell fate commitment"/>
    <property type="evidence" value="ECO:0007669"/>
    <property type="project" value="TreeGrafter"/>
</dbReference>
<evidence type="ECO:0000313" key="11">
    <source>
        <dbReference type="Proteomes" id="UP000887575"/>
    </source>
</evidence>
<dbReference type="InterPro" id="IPR039355">
    <property type="entry name" value="Transcription_factor_GATA"/>
</dbReference>
<keyword evidence="4" id="KW-0862">Zinc</keyword>
<evidence type="ECO:0000313" key="12">
    <source>
        <dbReference type="WBParaSite" id="MBELARI_LOCUS6444"/>
    </source>
</evidence>
<evidence type="ECO:0000256" key="8">
    <source>
        <dbReference type="PROSITE-ProRule" id="PRU00094"/>
    </source>
</evidence>
<protein>
    <submittedName>
        <fullName evidence="12">GATA-type domain-containing protein</fullName>
    </submittedName>
</protein>
<feature type="region of interest" description="Disordered" evidence="9">
    <location>
        <begin position="233"/>
        <end position="255"/>
    </location>
</feature>
<dbReference type="Gene3D" id="3.30.50.10">
    <property type="entry name" value="Erythroid Transcription Factor GATA-1, subunit A"/>
    <property type="match status" value="1"/>
</dbReference>
<name>A0AAF3FHG8_9BILA</name>
<dbReference type="PROSITE" id="PS00344">
    <property type="entry name" value="GATA_ZN_FINGER_1"/>
    <property type="match status" value="1"/>
</dbReference>
<dbReference type="SMART" id="SM00401">
    <property type="entry name" value="ZnF_GATA"/>
    <property type="match status" value="1"/>
</dbReference>
<keyword evidence="3 8" id="KW-0863">Zinc-finger</keyword>
<dbReference type="Proteomes" id="UP000887575">
    <property type="component" value="Unassembled WGS sequence"/>
</dbReference>
<dbReference type="CDD" id="cd00202">
    <property type="entry name" value="ZnF_GATA"/>
    <property type="match status" value="1"/>
</dbReference>
<dbReference type="InterPro" id="IPR000679">
    <property type="entry name" value="Znf_GATA"/>
</dbReference>
<feature type="region of interest" description="Disordered" evidence="9">
    <location>
        <begin position="154"/>
        <end position="195"/>
    </location>
</feature>
<evidence type="ECO:0000256" key="1">
    <source>
        <dbReference type="ARBA" id="ARBA00004123"/>
    </source>
</evidence>
<dbReference type="PRINTS" id="PR00619">
    <property type="entry name" value="GATAZNFINGER"/>
</dbReference>
<evidence type="ECO:0000256" key="7">
    <source>
        <dbReference type="ARBA" id="ARBA00023242"/>
    </source>
</evidence>
<accession>A0AAF3FHG8</accession>
<evidence type="ECO:0000256" key="6">
    <source>
        <dbReference type="ARBA" id="ARBA00023163"/>
    </source>
</evidence>
<comment type="subcellular location">
    <subcellularLocation>
        <location evidence="1">Nucleus</location>
    </subcellularLocation>
</comment>
<dbReference type="GO" id="GO:0000122">
    <property type="term" value="P:negative regulation of transcription by RNA polymerase II"/>
    <property type="evidence" value="ECO:0007669"/>
    <property type="project" value="TreeGrafter"/>
</dbReference>
<dbReference type="PROSITE" id="PS50114">
    <property type="entry name" value="GATA_ZN_FINGER_2"/>
    <property type="match status" value="1"/>
</dbReference>
<keyword evidence="7" id="KW-0539">Nucleus</keyword>
<evidence type="ECO:0000256" key="5">
    <source>
        <dbReference type="ARBA" id="ARBA00023015"/>
    </source>
</evidence>
<dbReference type="InterPro" id="IPR013088">
    <property type="entry name" value="Znf_NHR/GATA"/>
</dbReference>
<feature type="region of interest" description="Disordered" evidence="9">
    <location>
        <begin position="1"/>
        <end position="47"/>
    </location>
</feature>
<dbReference type="GO" id="GO:0000978">
    <property type="term" value="F:RNA polymerase II cis-regulatory region sequence-specific DNA binding"/>
    <property type="evidence" value="ECO:0007669"/>
    <property type="project" value="TreeGrafter"/>
</dbReference>
<evidence type="ECO:0000256" key="4">
    <source>
        <dbReference type="ARBA" id="ARBA00022833"/>
    </source>
</evidence>
<dbReference type="WBParaSite" id="MBELARI_LOCUS6444">
    <property type="protein sequence ID" value="MBELARI_LOCUS6444"/>
    <property type="gene ID" value="MBELARI_LOCUS6444"/>
</dbReference>
<feature type="compositionally biased region" description="Polar residues" evidence="9">
    <location>
        <begin position="165"/>
        <end position="195"/>
    </location>
</feature>
<keyword evidence="5" id="KW-0805">Transcription regulation</keyword>
<feature type="compositionally biased region" description="Basic and acidic residues" evidence="9">
    <location>
        <begin position="241"/>
        <end position="254"/>
    </location>
</feature>
<dbReference type="Pfam" id="PF00320">
    <property type="entry name" value="GATA"/>
    <property type="match status" value="1"/>
</dbReference>
<feature type="compositionally biased region" description="Polar residues" evidence="9">
    <location>
        <begin position="1"/>
        <end position="14"/>
    </location>
</feature>
<dbReference type="GO" id="GO:0005634">
    <property type="term" value="C:nucleus"/>
    <property type="evidence" value="ECO:0007669"/>
    <property type="project" value="UniProtKB-SubCell"/>
</dbReference>
<proteinExistence type="predicted"/>
<dbReference type="GO" id="GO:0000981">
    <property type="term" value="F:DNA-binding transcription factor activity, RNA polymerase II-specific"/>
    <property type="evidence" value="ECO:0007669"/>
    <property type="project" value="TreeGrafter"/>
</dbReference>
<evidence type="ECO:0000256" key="2">
    <source>
        <dbReference type="ARBA" id="ARBA00022723"/>
    </source>
</evidence>
<dbReference type="PANTHER" id="PTHR10071">
    <property type="entry name" value="TRANSCRIPTION FACTOR GATA FAMILY MEMBER"/>
    <property type="match status" value="1"/>
</dbReference>